<organism evidence="3 4">
    <name type="scientific">Providencia heimbachae ATCC 35613</name>
    <dbReference type="NCBI Taxonomy" id="1354272"/>
    <lineage>
        <taxon>Bacteria</taxon>
        <taxon>Pseudomonadati</taxon>
        <taxon>Pseudomonadota</taxon>
        <taxon>Gammaproteobacteria</taxon>
        <taxon>Enterobacterales</taxon>
        <taxon>Morganellaceae</taxon>
        <taxon>Providencia</taxon>
    </lineage>
</organism>
<protein>
    <recommendedName>
        <fullName evidence="5">SHOCT domain-containing protein</fullName>
    </recommendedName>
</protein>
<accession>A0A1B7JVL4</accession>
<feature type="compositionally biased region" description="Basic and acidic residues" evidence="1">
    <location>
        <begin position="148"/>
        <end position="161"/>
    </location>
</feature>
<evidence type="ECO:0000256" key="2">
    <source>
        <dbReference type="SAM" id="SignalP"/>
    </source>
</evidence>
<dbReference type="Proteomes" id="UP000078224">
    <property type="component" value="Unassembled WGS sequence"/>
</dbReference>
<keyword evidence="4" id="KW-1185">Reference proteome</keyword>
<comment type="caution">
    <text evidence="3">The sequence shown here is derived from an EMBL/GenBank/DDBJ whole genome shotgun (WGS) entry which is preliminary data.</text>
</comment>
<sequence>MKKYLVVTALASLCFITSQAYAASQPPKDTIWEYKGDGGKTLWQVCGSQNSTCKIVGSTKHYVAVLNHKSASGCAFGDFYIVARTDGNWQQRDTGTCSPNAYVQKGYISNGQYSSVDIGVNGTIVKRYPIGYWNQQKELSGKKRPRWKEKDRSQGGVKTDMERYERMTTYGHLTEEEYLKIKQKEKK</sequence>
<dbReference type="OrthoDB" id="6631339at2"/>
<dbReference type="PATRIC" id="fig|1354272.4.peg.1765"/>
<evidence type="ECO:0000313" key="3">
    <source>
        <dbReference type="EMBL" id="OAT51967.1"/>
    </source>
</evidence>
<reference evidence="3 4" key="1">
    <citation type="submission" date="2016-04" db="EMBL/GenBank/DDBJ databases">
        <title>ATOL: Assembling a taxonomically balanced genome-scale reconstruction of the evolutionary history of the Enterobacteriaceae.</title>
        <authorList>
            <person name="Plunkett G.III."/>
            <person name="Neeno-Eckwall E.C."/>
            <person name="Glasner J.D."/>
            <person name="Perna N.T."/>
        </authorList>
    </citation>
    <scope>NUCLEOTIDE SEQUENCE [LARGE SCALE GENOMIC DNA]</scope>
    <source>
        <strain evidence="3 4">ATCC 35613</strain>
    </source>
</reference>
<evidence type="ECO:0000256" key="1">
    <source>
        <dbReference type="SAM" id="MobiDB-lite"/>
    </source>
</evidence>
<feature type="signal peptide" evidence="2">
    <location>
        <begin position="1"/>
        <end position="22"/>
    </location>
</feature>
<proteinExistence type="predicted"/>
<feature type="region of interest" description="Disordered" evidence="1">
    <location>
        <begin position="141"/>
        <end position="161"/>
    </location>
</feature>
<keyword evidence="2" id="KW-0732">Signal</keyword>
<dbReference type="EMBL" id="LXEW01000026">
    <property type="protein sequence ID" value="OAT51967.1"/>
    <property type="molecule type" value="Genomic_DNA"/>
</dbReference>
<dbReference type="AlphaFoldDB" id="A0A1B7JVL4"/>
<evidence type="ECO:0000313" key="4">
    <source>
        <dbReference type="Proteomes" id="UP000078224"/>
    </source>
</evidence>
<dbReference type="RefSeq" id="WP_068908463.1">
    <property type="nucleotide sequence ID" value="NZ_LXEW01000026.1"/>
</dbReference>
<feature type="chain" id="PRO_5008595591" description="SHOCT domain-containing protein" evidence="2">
    <location>
        <begin position="23"/>
        <end position="187"/>
    </location>
</feature>
<evidence type="ECO:0008006" key="5">
    <source>
        <dbReference type="Google" id="ProtNLM"/>
    </source>
</evidence>
<gene>
    <name evidence="3" type="ORF">M998_1732</name>
</gene>
<name>A0A1B7JVL4_9GAMM</name>